<dbReference type="Proteomes" id="UP000236023">
    <property type="component" value="Unassembled WGS sequence"/>
</dbReference>
<dbReference type="EMBL" id="POUT01000005">
    <property type="protein sequence ID" value="PNG09580.1"/>
    <property type="molecule type" value="Genomic_DNA"/>
</dbReference>
<accession>A0A2N8T4B8</accession>
<protein>
    <recommendedName>
        <fullName evidence="4">Outer membrane protein-like protein</fullName>
    </recommendedName>
</protein>
<gene>
    <name evidence="2" type="ORF">CXK94_11155</name>
</gene>
<name>A0A2N8T4B8_STUST</name>
<evidence type="ECO:0000256" key="1">
    <source>
        <dbReference type="SAM" id="Coils"/>
    </source>
</evidence>
<feature type="coiled-coil region" evidence="1">
    <location>
        <begin position="334"/>
        <end position="375"/>
    </location>
</feature>
<dbReference type="AlphaFoldDB" id="A0A2N8T4B8"/>
<evidence type="ECO:0000313" key="2">
    <source>
        <dbReference type="EMBL" id="PNG09580.1"/>
    </source>
</evidence>
<organism evidence="2 3">
    <name type="scientific">Stutzerimonas stutzeri</name>
    <name type="common">Pseudomonas stutzeri</name>
    <dbReference type="NCBI Taxonomy" id="316"/>
    <lineage>
        <taxon>Bacteria</taxon>
        <taxon>Pseudomonadati</taxon>
        <taxon>Pseudomonadota</taxon>
        <taxon>Gammaproteobacteria</taxon>
        <taxon>Pseudomonadales</taxon>
        <taxon>Pseudomonadaceae</taxon>
        <taxon>Stutzerimonas</taxon>
    </lineage>
</organism>
<proteinExistence type="predicted"/>
<keyword evidence="1" id="KW-0175">Coiled coil</keyword>
<evidence type="ECO:0000313" key="3">
    <source>
        <dbReference type="Proteomes" id="UP000236023"/>
    </source>
</evidence>
<sequence length="694" mass="78238">MRRSWLLVVLLWAGTVCRADVLPLSILLDNSGAAAAVRAVDAELSALDALRQQREAEAGWQWFASAGSGRYRELVTDDLRDDYYGRDLALGLRHPLLGSLRRQLDALHSVDAERRQQEARRHLYRGEQRLALRSAYADWWRAQQEQRWCEGLAGGAEKARQRLAERLRGGWLLASEARLLDSRWQALQRRCADVPLLLDETRYSLQTLSGQSIEPGYRAQAETLAAAVQPLGAWLQALETHPRLQARREQLRLAERNRQSPWYAGVDSSFSVAQSYEDRNGGSKPGNGLVASISLSAPFDPLAYGQARGEEGEARHQAAQAQLDAEREQLVQGLAQALRTQRQAAEELPQARQQLEAAELAMREQRLRRDNQVDQAFLGTLSAELEHGYAGLRLIAAWHGLWLQEAALRLFVDDDGAHSSLLGPAQLDWQAQLPVERRLSAAAPDAWRQGVYVWDSRPLLDEQTRDRTLRALTAAGMQRIHLGLSAAQVAEPERLRGQLRVALAEAREHGLEVTLLLGDPQWLLPGPRQGLIDLLAELSTLPFAALHLDLEVEQLGWPVPQARLQDWMDTLAEVSRVSPWPLDVSSHPRWFAEPRPGEYCVPCHLQQRGVRQVSLMIYTRNPERSTELAEGIARRWPALRFRLAQSVEPQLAAEESWSGVARTQLQAQVERWRQRLQTASVGGVDWQDWSYYPH</sequence>
<reference evidence="2 3" key="1">
    <citation type="submission" date="2018-01" db="EMBL/GenBank/DDBJ databases">
        <title>Denitrification phenotypes of diverse strains of Pseudomonas stutzeri.</title>
        <authorList>
            <person name="Milligan D.A."/>
            <person name="Bergaust L."/>
            <person name="Bakken L.R."/>
            <person name="Frostegard A."/>
        </authorList>
    </citation>
    <scope>NUCLEOTIDE SEQUENCE [LARGE SCALE GENOMIC DNA]</scope>
    <source>
        <strain evidence="2 3">24a75</strain>
    </source>
</reference>
<comment type="caution">
    <text evidence="2">The sequence shown here is derived from an EMBL/GenBank/DDBJ whole genome shotgun (WGS) entry which is preliminary data.</text>
</comment>
<dbReference type="GO" id="GO:0016020">
    <property type="term" value="C:membrane"/>
    <property type="evidence" value="ECO:0007669"/>
    <property type="project" value="UniProtKB-SubCell"/>
</dbReference>
<dbReference type="RefSeq" id="WP_102894396.1">
    <property type="nucleotide sequence ID" value="NZ_JAMOHU010000005.1"/>
</dbReference>
<dbReference type="GO" id="GO:0015562">
    <property type="term" value="F:efflux transmembrane transporter activity"/>
    <property type="evidence" value="ECO:0007669"/>
    <property type="project" value="InterPro"/>
</dbReference>
<dbReference type="Gene3D" id="1.20.1600.10">
    <property type="entry name" value="Outer membrane efflux proteins (OEP)"/>
    <property type="match status" value="1"/>
</dbReference>
<evidence type="ECO:0008006" key="4">
    <source>
        <dbReference type="Google" id="ProtNLM"/>
    </source>
</evidence>
<dbReference type="SUPFAM" id="SSF56954">
    <property type="entry name" value="Outer membrane efflux proteins (OEP)"/>
    <property type="match status" value="1"/>
</dbReference>